<dbReference type="AlphaFoldDB" id="A0A917U0K0"/>
<accession>A0A917U0K0</accession>
<keyword evidence="3" id="KW-1185">Reference proteome</keyword>
<name>A0A917U0K0_9ACTN</name>
<dbReference type="PANTHER" id="PTHR43459:SF1">
    <property type="entry name" value="EG:BACN32G11.4 PROTEIN"/>
    <property type="match status" value="1"/>
</dbReference>
<proteinExistence type="inferred from homology"/>
<reference evidence="2" key="1">
    <citation type="journal article" date="2014" name="Int. J. Syst. Evol. Microbiol.">
        <title>Complete genome sequence of Corynebacterium casei LMG S-19264T (=DSM 44701T), isolated from a smear-ripened cheese.</title>
        <authorList>
            <consortium name="US DOE Joint Genome Institute (JGI-PGF)"/>
            <person name="Walter F."/>
            <person name="Albersmeier A."/>
            <person name="Kalinowski J."/>
            <person name="Ruckert C."/>
        </authorList>
    </citation>
    <scope>NUCLEOTIDE SEQUENCE</scope>
    <source>
        <strain evidence="2">JCM 19831</strain>
    </source>
</reference>
<comment type="caution">
    <text evidence="2">The sequence shown here is derived from an EMBL/GenBank/DDBJ whole genome shotgun (WGS) entry which is preliminary data.</text>
</comment>
<comment type="similarity">
    <text evidence="1">Belongs to the enoyl-CoA hydratase/isomerase family.</text>
</comment>
<dbReference type="Gene3D" id="1.10.12.10">
    <property type="entry name" value="Lyase 2-enoyl-coa Hydratase, Chain A, domain 2"/>
    <property type="match status" value="1"/>
</dbReference>
<evidence type="ECO:0000313" key="3">
    <source>
        <dbReference type="Proteomes" id="UP000642070"/>
    </source>
</evidence>
<dbReference type="InterPro" id="IPR014748">
    <property type="entry name" value="Enoyl-CoA_hydra_C"/>
</dbReference>
<dbReference type="CDD" id="cd06558">
    <property type="entry name" value="crotonase-like"/>
    <property type="match status" value="1"/>
</dbReference>
<dbReference type="Gene3D" id="3.90.226.10">
    <property type="entry name" value="2-enoyl-CoA Hydratase, Chain A, domain 1"/>
    <property type="match status" value="1"/>
</dbReference>
<dbReference type="SUPFAM" id="SSF52096">
    <property type="entry name" value="ClpP/crotonase"/>
    <property type="match status" value="1"/>
</dbReference>
<protein>
    <submittedName>
        <fullName evidence="2">Enoyl-CoA hydratase</fullName>
    </submittedName>
</protein>
<evidence type="ECO:0000256" key="1">
    <source>
        <dbReference type="ARBA" id="ARBA00005254"/>
    </source>
</evidence>
<dbReference type="Proteomes" id="UP000642070">
    <property type="component" value="Unassembled WGS sequence"/>
</dbReference>
<gene>
    <name evidence="2" type="ORF">GCM10007977_055290</name>
</gene>
<dbReference type="EMBL" id="BMPI01000029">
    <property type="protein sequence ID" value="GGM46503.1"/>
    <property type="molecule type" value="Genomic_DNA"/>
</dbReference>
<dbReference type="InterPro" id="IPR029045">
    <property type="entry name" value="ClpP/crotonase-like_dom_sf"/>
</dbReference>
<dbReference type="GO" id="GO:0003824">
    <property type="term" value="F:catalytic activity"/>
    <property type="evidence" value="ECO:0007669"/>
    <property type="project" value="UniProtKB-ARBA"/>
</dbReference>
<sequence>MTGPELSGGSMTGAVEDVTQQVRCTVADGVARIVFDRPEKRNALGPPQRERLISLLAQAGSSVEIRAVVLSAVGRAFCAGGDLSLPRRDPVAGRPARVVGETGPAVRSAQALIAAVLDCPKPVIAAVNGVAAGMGAQLALAADFVVASPQARFAELFITRGIVPDAGAAYLLPRVLGLHLAKRLLLLGGDLSVAEAERLGIVHQVVEPEELDAAAGALAARLATGATIAIGLAKRLLNRSLDADRVAAFDQEEMAVAMNVWTEDSAEGLRSFAEKRDPVFRGW</sequence>
<evidence type="ECO:0000313" key="2">
    <source>
        <dbReference type="EMBL" id="GGM46503.1"/>
    </source>
</evidence>
<organism evidence="2 3">
    <name type="scientific">Dactylosporangium sucinum</name>
    <dbReference type="NCBI Taxonomy" id="1424081"/>
    <lineage>
        <taxon>Bacteria</taxon>
        <taxon>Bacillati</taxon>
        <taxon>Actinomycetota</taxon>
        <taxon>Actinomycetes</taxon>
        <taxon>Micromonosporales</taxon>
        <taxon>Micromonosporaceae</taxon>
        <taxon>Dactylosporangium</taxon>
    </lineage>
</organism>
<dbReference type="Pfam" id="PF00378">
    <property type="entry name" value="ECH_1"/>
    <property type="match status" value="1"/>
</dbReference>
<dbReference type="InterPro" id="IPR001753">
    <property type="entry name" value="Enoyl-CoA_hydra/iso"/>
</dbReference>
<reference evidence="2" key="2">
    <citation type="submission" date="2020-09" db="EMBL/GenBank/DDBJ databases">
        <authorList>
            <person name="Sun Q."/>
            <person name="Ohkuma M."/>
        </authorList>
    </citation>
    <scope>NUCLEOTIDE SEQUENCE</scope>
    <source>
        <strain evidence="2">JCM 19831</strain>
    </source>
</reference>
<dbReference type="PANTHER" id="PTHR43459">
    <property type="entry name" value="ENOYL-COA HYDRATASE"/>
    <property type="match status" value="1"/>
</dbReference>